<dbReference type="SUPFAM" id="SSF53383">
    <property type="entry name" value="PLP-dependent transferases"/>
    <property type="match status" value="1"/>
</dbReference>
<dbReference type="GO" id="GO:0003677">
    <property type="term" value="F:DNA binding"/>
    <property type="evidence" value="ECO:0007669"/>
    <property type="project" value="UniProtKB-KW"/>
</dbReference>
<dbReference type="InParanoid" id="A0A6N7EVF1"/>
<dbReference type="GO" id="GO:0030170">
    <property type="term" value="F:pyridoxal phosphate binding"/>
    <property type="evidence" value="ECO:0007669"/>
    <property type="project" value="InterPro"/>
</dbReference>
<evidence type="ECO:0000259" key="6">
    <source>
        <dbReference type="PROSITE" id="PS50949"/>
    </source>
</evidence>
<reference evidence="7 8" key="1">
    <citation type="submission" date="2019-10" db="EMBL/GenBank/DDBJ databases">
        <title>Cardiobacteriales fam. a chemoheterotrophic member of the order Cardiobacteriales, and proposal of Cardiobacteriales fam. nov.</title>
        <authorList>
            <person name="Wang C."/>
        </authorList>
    </citation>
    <scope>NUCLEOTIDE SEQUENCE [LARGE SCALE GENOMIC DNA]</scope>
    <source>
        <strain evidence="7 8">ML27</strain>
    </source>
</reference>
<evidence type="ECO:0000256" key="3">
    <source>
        <dbReference type="ARBA" id="ARBA00023015"/>
    </source>
</evidence>
<evidence type="ECO:0000313" key="8">
    <source>
        <dbReference type="Proteomes" id="UP000471298"/>
    </source>
</evidence>
<dbReference type="PANTHER" id="PTHR46577:SF1">
    <property type="entry name" value="HTH-TYPE TRANSCRIPTIONAL REGULATORY PROTEIN GABR"/>
    <property type="match status" value="1"/>
</dbReference>
<dbReference type="Proteomes" id="UP000471298">
    <property type="component" value="Unassembled WGS sequence"/>
</dbReference>
<proteinExistence type="inferred from homology"/>
<gene>
    <name evidence="7" type="ORF">GCU85_01500</name>
</gene>
<dbReference type="SUPFAM" id="SSF46785">
    <property type="entry name" value="Winged helix' DNA-binding domain"/>
    <property type="match status" value="1"/>
</dbReference>
<dbReference type="SMART" id="SM00345">
    <property type="entry name" value="HTH_GNTR"/>
    <property type="match status" value="1"/>
</dbReference>
<dbReference type="PROSITE" id="PS50949">
    <property type="entry name" value="HTH_GNTR"/>
    <property type="match status" value="1"/>
</dbReference>
<dbReference type="RefSeq" id="WP_152808613.1">
    <property type="nucleotide sequence ID" value="NZ_WHNW01000001.1"/>
</dbReference>
<evidence type="ECO:0000256" key="5">
    <source>
        <dbReference type="ARBA" id="ARBA00023163"/>
    </source>
</evidence>
<dbReference type="InterPro" id="IPR015424">
    <property type="entry name" value="PyrdxlP-dep_Trfase"/>
</dbReference>
<dbReference type="GO" id="GO:0003700">
    <property type="term" value="F:DNA-binding transcription factor activity"/>
    <property type="evidence" value="ECO:0007669"/>
    <property type="project" value="InterPro"/>
</dbReference>
<dbReference type="InterPro" id="IPR036388">
    <property type="entry name" value="WH-like_DNA-bd_sf"/>
</dbReference>
<protein>
    <submittedName>
        <fullName evidence="7">Aminotransferase class I/II-fold pyridoxal phosphate-dependent enzyme</fullName>
    </submittedName>
</protein>
<dbReference type="InterPro" id="IPR015422">
    <property type="entry name" value="PyrdxlP-dep_Trfase_small"/>
</dbReference>
<keyword evidence="7" id="KW-0032">Aminotransferase</keyword>
<dbReference type="InterPro" id="IPR000524">
    <property type="entry name" value="Tscrpt_reg_HTH_GntR"/>
</dbReference>
<keyword evidence="4" id="KW-0238">DNA-binding</keyword>
<dbReference type="AlphaFoldDB" id="A0A6N7EVF1"/>
<comment type="similarity">
    <text evidence="1">In the C-terminal section; belongs to the class-I pyridoxal-phosphate-dependent aminotransferase family.</text>
</comment>
<dbReference type="GO" id="GO:0008483">
    <property type="term" value="F:transaminase activity"/>
    <property type="evidence" value="ECO:0007669"/>
    <property type="project" value="UniProtKB-KW"/>
</dbReference>
<keyword evidence="3" id="KW-0805">Transcription regulation</keyword>
<evidence type="ECO:0000256" key="4">
    <source>
        <dbReference type="ARBA" id="ARBA00023125"/>
    </source>
</evidence>
<dbReference type="Gene3D" id="3.90.1150.10">
    <property type="entry name" value="Aspartate Aminotransferase, domain 1"/>
    <property type="match status" value="1"/>
</dbReference>
<feature type="domain" description="HTH gntR-type" evidence="6">
    <location>
        <begin position="12"/>
        <end position="80"/>
    </location>
</feature>
<name>A0A6N7EVF1_9GAMM</name>
<organism evidence="7 8">
    <name type="scientific">Ostreibacterium oceani</name>
    <dbReference type="NCBI Taxonomy" id="2654998"/>
    <lineage>
        <taxon>Bacteria</taxon>
        <taxon>Pseudomonadati</taxon>
        <taxon>Pseudomonadota</taxon>
        <taxon>Gammaproteobacteria</taxon>
        <taxon>Cardiobacteriales</taxon>
        <taxon>Ostreibacteriaceae</taxon>
        <taxon>Ostreibacterium</taxon>
    </lineage>
</organism>
<comment type="caution">
    <text evidence="7">The sequence shown here is derived from an EMBL/GenBank/DDBJ whole genome shotgun (WGS) entry which is preliminary data.</text>
</comment>
<dbReference type="InterPro" id="IPR004839">
    <property type="entry name" value="Aminotransferase_I/II_large"/>
</dbReference>
<keyword evidence="2" id="KW-0663">Pyridoxal phosphate</keyword>
<sequence>MHTIWNISNSNQPKYLAIVTCIENGIKSGTLKPGDKLPPHRKLADIIGVTVSTVTRAYAEAEKRELIQSRVGSGSYIMPTPRFWFYGDKVGDKMGDKMVYTDANQMIDLSLSTPILKNVDNIMQGVLEKITHNIPLLHNLMAYQTKTNMVFYNDLFCQWLNQSYNHKLKSENSVLSLGNQHAIFTSLLRLTQQEEHIAAPALVYPGFINAARSLRLRCHPLSMDDHGVTPDSLEALCRQYKIKLLYLTPNEHNPTTTCMPIERREQIVQMANQYDFYILEDDVNLLAPELTPPAFVDIDPQRVIYFSAVTKIFAGGVRTGIIHAPDILHQKLREGVYAQNWMVPPLLCEIAHELITSGQLTKHVEGVRAQMRTRHQMADTYFHDIPHSRRTEGYFIWLPMPENWRAQRFVEQALKKHVRLYTADIFGFGNMPAPQAVRICLHADVTEQQLQYALEVIRTLYFDKDASMTFATA</sequence>
<dbReference type="Pfam" id="PF00392">
    <property type="entry name" value="GntR"/>
    <property type="match status" value="1"/>
</dbReference>
<dbReference type="CDD" id="cd00609">
    <property type="entry name" value="AAT_like"/>
    <property type="match status" value="1"/>
</dbReference>
<dbReference type="Gene3D" id="3.40.640.10">
    <property type="entry name" value="Type I PLP-dependent aspartate aminotransferase-like (Major domain)"/>
    <property type="match status" value="1"/>
</dbReference>
<keyword evidence="5" id="KW-0804">Transcription</keyword>
<dbReference type="CDD" id="cd07377">
    <property type="entry name" value="WHTH_GntR"/>
    <property type="match status" value="1"/>
</dbReference>
<dbReference type="InterPro" id="IPR036390">
    <property type="entry name" value="WH_DNA-bd_sf"/>
</dbReference>
<dbReference type="Gene3D" id="1.10.10.10">
    <property type="entry name" value="Winged helix-like DNA-binding domain superfamily/Winged helix DNA-binding domain"/>
    <property type="match status" value="1"/>
</dbReference>
<dbReference type="EMBL" id="WHNW01000001">
    <property type="protein sequence ID" value="MPV85409.1"/>
    <property type="molecule type" value="Genomic_DNA"/>
</dbReference>
<dbReference type="InterPro" id="IPR051446">
    <property type="entry name" value="HTH_trans_reg/aminotransferase"/>
</dbReference>
<evidence type="ECO:0000313" key="7">
    <source>
        <dbReference type="EMBL" id="MPV85409.1"/>
    </source>
</evidence>
<keyword evidence="8" id="KW-1185">Reference proteome</keyword>
<evidence type="ECO:0000256" key="1">
    <source>
        <dbReference type="ARBA" id="ARBA00005384"/>
    </source>
</evidence>
<dbReference type="InterPro" id="IPR015421">
    <property type="entry name" value="PyrdxlP-dep_Trfase_major"/>
</dbReference>
<dbReference type="Pfam" id="PF00155">
    <property type="entry name" value="Aminotran_1_2"/>
    <property type="match status" value="1"/>
</dbReference>
<keyword evidence="7" id="KW-0808">Transferase</keyword>
<accession>A0A6N7EVF1</accession>
<evidence type="ECO:0000256" key="2">
    <source>
        <dbReference type="ARBA" id="ARBA00022898"/>
    </source>
</evidence>
<dbReference type="PANTHER" id="PTHR46577">
    <property type="entry name" value="HTH-TYPE TRANSCRIPTIONAL REGULATORY PROTEIN GABR"/>
    <property type="match status" value="1"/>
</dbReference>